<dbReference type="InterPro" id="IPR001747">
    <property type="entry name" value="Vitellogenin_N"/>
</dbReference>
<organism evidence="12 13">
    <name type="scientific">Strigamia maritima</name>
    <name type="common">European centipede</name>
    <name type="synonym">Geophilus maritimus</name>
    <dbReference type="NCBI Taxonomy" id="126957"/>
    <lineage>
        <taxon>Eukaryota</taxon>
        <taxon>Metazoa</taxon>
        <taxon>Ecdysozoa</taxon>
        <taxon>Arthropoda</taxon>
        <taxon>Myriapoda</taxon>
        <taxon>Chilopoda</taxon>
        <taxon>Pleurostigmophora</taxon>
        <taxon>Geophilomorpha</taxon>
        <taxon>Linotaeniidae</taxon>
        <taxon>Strigamia</taxon>
    </lineage>
</organism>
<dbReference type="SUPFAM" id="SSF48431">
    <property type="entry name" value="Lipovitellin-phosvitin complex, superhelical domain"/>
    <property type="match status" value="1"/>
</dbReference>
<sequence>MDFKELIIVVIYFAVSNGGPTSRTESCATICPKNEKFNYVIGNTYIYDYTAQTETKIAGSSKDLTQLQMRTRVHITAVSPCNMELKLHHINVVQTNSKNAKALNPAKLANFKAELEAHPTMFAFSDGTIDHVCPQSGDSAWSVNFKRGFLTVLQNSMKSLNKNEMLEEIDVSGQCLTKYSIRKRSWSSTFITKTKDLDSCVKRSEAGNIGMQFAPHFSNLASKPLPILKSEAKCEQVIDTEKHILQSAKCTEIHVLKPFSNGAAGVVTTTKQEVNFIEKKSATRNKIMPQTVRSSMLFDHQKKSGKLNGNIEEVKTILRDMCASQTVTLHTPTLFKSLVVKMRQLEESQLFSVYNDINRLCPGNEVLAKKFFLDALHMTVTPASAALIIRLIQSDHISSEMKDSWLLTLAFIPSPTKAFVMKFAVLLDEKNLRKNRLLGLSALVHTYCHQPSIECSNDMDLQIFAEKFANNLKGCQDEKNTTEKVLIALKAIGNVGFLTKAEKKLKSCYLNSKNDVAVRVAAIDALRRWPCDTQHKSLFNILSDHEEDVEVRLTSYLSLMRCPSRETLESVRRMLETEQINQVGSFIWTHLINLQKTSISFNNEIKSIVQSFVLRQKFSTEALKFSRAYEKSFYSEAYKTGLHGQANVMFTSKSYLPRSLTTNLTVELFGHAVNLIEIGGRMEGFEEYFESFFGSNGYFPEKTVQDALMNLRGKRDVNEHLNELHDQSISRAKKLDHVLSWLLKEEETSITESFTFVDTSLIIPTQIGLPLNLTLNGTAIVQLLMKGHTHIRQIFNLDCDVTGYIKPSAAIQITGSMSVNTPDLEVGVRLDATLHTSTSISGKLVLNGGRLVNVQIDAPEDRKDVINIDSQLFIMEGDDTSSAKPEFLVKRFDFAGCSGLMTRTILGLDICAEISYPNASEMANAPGFPLTGPTSFAIYIEKSDHQLTSYDFNYQWEDNEVGDQFVRTKKIYLDTPGSSTDRQFLAELVLDEPGQTIKASLRTPFKKFGLQGKLVNEKDEKRLDGTITMDDVEKIVLQAELIREEYDNTQRYSPRLHLQLPYLKPIDLKGYVTIQNGVKIALDMSLENLTIRPITVIGDISIANDLYNVDLTFKSFLITTNVKANFQTGEKQVTGNVNTDFSLLERWNRRYGLTFKYRDESSSAIKKLLASGEIQGSEFEPLGIAWELHRRKNYIENQLDFKANKKIFATKQTFTYGRDSSYNDKYTATLTAKCSSTNFDWTIAAVHQRNYASMTSSIEAYRGKTVVGKIQANAHAHLFPLMNLGLELSLQIADYDVIAAANVKRLNTNEYEGKVYIQLDPGEKAQILARYQDYSTSENRRHAIKIDATSPWSASFLLESELDTKNGGFSTNNVLNVNDNKYVLMVDYDPKSEDGHQLKTAALIAGNSYGGDASYRSEQGTTAIRVDVKRFGFNPITAKLEFTFNSNDIMGDVRVIFKPDDEIGVRVEFNKLQHGFRIGVKTDGMDGTHEANFETNTEGDITGSSFRHGSTGNLITNNKEYKSEFKLESTKNNGVFDSSVYMELRIVDHAYKLEGNYKSNGNSWVGSGHFQNDQNEIFQVRTSGTISIWEHPEFDFNGILEMESSAEKYHFGINHVNTKEQFLSSIQVPSMWRFKPFNFSIQGLHKRNTNDVQYSGGSSLRIENGNSYSIHGTSKVTGRVQFMTVQFGENNKYITLQVDTESDDVGKTSQHLVSILFTSPFKNFENLKVSMRNELGKTQFASNMNASWSPKDTLYAEAVVSWKLDNEGFDMALAGKLQTPFNTRNLSIAVNHEWRKNRLNDSLVIKRNDENIASFIMEGFFPSINNLDMKVKVMLPKLPEISSGFSYAILDKQLHAALQFVYGKEEMNGELKGEKKYSMDLLAKIENSKKLITLAVTTPSGTYGPYQGEYTWSNIDGIQELTFGLEYAPARKLAIGASSDVGQYKGKIHLDIYTPFDDLNKISASITYNLFEPTRISVQVEWDGANKIEINLIGHLSSRNADIQISALTSFDGYENITTGLKYDIRPTIRKKILLMHVSVKDQLFKMQGTAVNNNAVGEMDVQIGTPYEDWKVIGGKVKVNPTRDGHSVRLQLKRNEKKLEAALVLRPNRIVARLRTPFEIFRSILIEWKMDKGDDNLMTSFVLKKDSFTFDASAMYKLTRKEDRIVEANVNMPSIDVSLGIIGNAYLSDKKIEGTVELKHNNNKMKVTGHFLNEVKQKDLLLIFSSPLRGFEDIKLSASYINKDPFHHVATFNIEQSSKTVQLIARLIHENNANLASLALTSDYPTIPSFIVAAEQDKSTPTKTASFTLNLGERHLKLLATSTTEYTRREGSLSFASNFGETEKELSGFYSYDLGRPQKVVTLQFAKDGRAIDVKGTYELNTQDHPASLVVSIEDGINGEFVYGLNINYELLKHVKVIDCIVHKGDVMVDYTVKWSIDDDSFDFTSELIVPGNVISLEGKIEDTAMKLKIVFNGDVAELRGDITKGNGRGSFQLLSSSTIQALSQSSLTGGYDLQTVEKRFWLQANGDGKRAQVNLSFMLDDKKGKVELQSKVASGPLRRTWSLIADFDLTKSQRNAGVNLQIHDNVFGVKLTWVPGKYKGNMKIDITTTVSGYTSLGGELQYNLDRANTLVSSYVQWADNKRISVDLSVSVVNVIGSIIVTTPFPNTKKIEVYLVPSFDTGRKNVQLSMKYGNQKEIRLNLDWHIDRQVGELQFKVDSTFADFKRFVVKVTYDTRNNIKTQLAMSWPGENDPSKDLEATFENAGYEMLDAEINFGAFAKAFKISQIIFKYDTRSDNKFGEFLIEKGNEKVELRTSYHSGSLLHVTLHTPHSDCKTISGEITFDRKEKSATINAKWNEKHIEILAVSKLNANMGHLEVGLESNWEAIRSGKIFLKYDLKAQRPFVTAEYHCMETAIKLHFETAITLSEHYAILFPKSIIIEATLNWSNGQKIQFTVEGFFLSESSSFTINLKSPFSPCENNFLKTGHYFKDSMWAITFSSAICEEDTNIYAGLDNKLGSKWLLNSSWKSDFFAPGLVDGALELDAPGDNGWITLQWAESTIEVKGRVDLHDRKMNTRLVVRNSFMENAILIVGNYDASSLNHRCYFELDFGEGDRVVVLGEVDTEDSEVTGGNVRLMTPVKGMEDIYLKLKYINNRQTLLGDFVLAWGSSENQTFETSGLLTNKDFNFEMKTPLRILRNLHVNSTLESRKHSIEFEAKFSLNDKNLLETLVKLELNLPHLLHFTFDFYSPLTKDFSSALLFISGKNDMTAFMYVRCHKLLIHFDAQYDHQKTLNVTAQIEIGTSKFNMLANWHDGLIELTADLNSPLDPKGIFIKGKGTYTDVTGNIELNVRCSKSEHSIIADLNWQNSKFDGSATINCPFISKTQRNIKLFGKYTTDMININIEADSRHKLQIELSKGAEKKIAVLFDTSVTSLKAIESTLATFNNGFKFLGSVKTVKNTYEVTVANNKSSKTSETSVNAKFGNYHIFLSTNSVPHLFTGKFQLNSPSMQRNPLTINIQIENKLPVQIIVKLDINLKDEKVVDFTWLGQKARNVWSMKTSMVTNYLNIRNISFQTRFYVNNDFSLVMTAGRLSNYHSLSLHFIRDQSEVIITIILFENSKLEKNFTLAVVLSRQSSTCQLSITSAGGQKNFDLLLRLSTSSPGIHRFDIILETLKAGVTEIVARLAYNPTQYKFSLEYLKNYTFYSNTKPKRIFIVDHHKYYINGFLDHLETSIGGEATLSGSCTPLKIMFLIEKDNGQINCVLSAGDEKIEVKGSYQNPSIGKYDLNLYITTPYKDINWIKVIANLSKSDLRDGKLEVTSSHKNLNGILIQGLLDSSPQKPKVKVSVRTPLAVLPYLEASGSLHYSSDLSDILADLAVVTPDKDHNYHFKSKLNKHQKSGFDFLLTSVVDLNNIKYELECNCKYVEDEVFGLSLEIIFASEKILSSKFEYEDDKLAKHLTVDANIQEHGRYFAVLKLSPTVYRIDIATPYEKIRKMYAEYIYLDHKSLREYSLKITDSDDRNWYIGVGHGVGQIKAEVGTPLSYLLETHFSISNSGDKMKMSFSYHGLRHIDAEFSRKGNSYTLKMSNPLQFDAKWITNTSADGTITTLGEFTTDRNQRTTTTSMFIYQQYGQGVKFSVQAREHFFVMTTSVVRTETGHQRVLNVTFDGQPMLKLNVILENKYLYDSAEKSIVLFLWYPDKDVYLEMRQETGSKIWSSGVKMSFEHGRVFGLILNVIPNGHFNLRLQLPEETLYFQVTQRAANKKDAYHLEGYLGFLNRPDLMLDFNLRWLNSNGQINAEIALVQPKAEIRSTFNLIDNKNEVQMNFKFETKIQSKLNYTLTSRVSYNKPQKTLEIEVKNPPHLGDLKLLADVKSTKDKDMIEFRLMETDVQMRDKKLFEGILEVHNKSVQFSYIYDNGKHVMTTLTMPSFKLIVFDVSHGFQGDLVSDFNTTLTLNSSRFLIGSINWRPGAIFNAAEKFASVYFDTKDRAIEIGSKMQETLYAALRYQKIEAMEILDSIKQRVVNIWERETRDFNEDINNFAKKVKKLYDEDSFGVRTFAERIDQDYGSYLRTVCNYMLDTYSHFTYELRHGSEEIYEYFATLGRDFLSQMDRCVLSIQHGAHDFAQDPEGTVRFVHKRLSGLLMQMAAHIKEKLADPLLLRSTPHINYLIDRLGTKFQQIAITCTEHVKEFIRASKKVPAIRQLMQFASDWIPDKDTLKVLEDYYNQMLSKYTENFEKGTKIVESWTQHAAVVQLTDYASTMGEKLSWMYNYMEIEKHITSLAKTIVNRVKETFVELMQEVVSDLPEFNYHVPNVMIDADKGRIVFHQRLPFEWESFRQLPKFKIDHEVSNLKGLKDKIRNKIKDFSFTDVWNNHWSKLSFEYGFAPKFESYILVSDLVDRKFTAIVNYVNSRKKSITLQFEKTELEVSTADGNLKVDGQKTEYPLQLGPVTAVRTGDSVTIRHGRHFQVKCSIQLDICLFDIDGLYHGKIGGLFGNFDKEESNDLLMSNRERTKDIVEFVRSWQLQNCKTETNSAIINSRKGQLMPTICRDLLDDIKSPLQKCFKKITPRPFFHMCMNDVFTTSEKAAATVIATYVTECNYNGIKLKVPADCVYCSLSNSKEFTAQNAIRLSGNEEIQSTDTILLIEEKNCNREKKFAQDVVTAIENAFSEHRIQNNRYGLVGFSGDGVHDLPHIHTMNGQVFGSWQALTAQALPKLQVGHGATDLLTVLRFITGLPFRSGVRRNVVALLCNSQSSASDLEFVQNQMENHGIVVHVISNVNLKSDVIGCDTTQAYTPKAGTRIACPPQFSESVESKIALQSNGSYTMVR</sequence>
<keyword evidence="3" id="KW-0964">Secreted</keyword>
<feature type="domain" description="Vitellogenin" evidence="10">
    <location>
        <begin position="39"/>
        <end position="660"/>
    </location>
</feature>
<evidence type="ECO:0000256" key="2">
    <source>
        <dbReference type="ARBA" id="ARBA00022448"/>
    </source>
</evidence>
<dbReference type="Pfam" id="PF06448">
    <property type="entry name" value="DUF1081"/>
    <property type="match status" value="1"/>
</dbReference>
<evidence type="ECO:0000256" key="7">
    <source>
        <dbReference type="ARBA" id="ARBA00023157"/>
    </source>
</evidence>
<dbReference type="Gene3D" id="2.30.230.10">
    <property type="entry name" value="Lipovitellin, beta-sheet shell regions, chain A"/>
    <property type="match status" value="1"/>
</dbReference>
<dbReference type="InterPro" id="IPR015819">
    <property type="entry name" value="Lipid_transp_b-sht_shell"/>
</dbReference>
<dbReference type="InterPro" id="IPR015255">
    <property type="entry name" value="Vitellinogen_open_b-sht"/>
</dbReference>
<evidence type="ECO:0000313" key="12">
    <source>
        <dbReference type="EnsemblMetazoa" id="SMAR010527-PA"/>
    </source>
</evidence>
<keyword evidence="8" id="KW-0325">Glycoprotein</keyword>
<evidence type="ECO:0000256" key="3">
    <source>
        <dbReference type="ARBA" id="ARBA00022525"/>
    </source>
</evidence>
<dbReference type="Gene3D" id="2.20.50.20">
    <property type="entry name" value="Lipovitellin. Chain A, domain 3"/>
    <property type="match status" value="1"/>
</dbReference>
<dbReference type="Proteomes" id="UP000014500">
    <property type="component" value="Unassembled WGS sequence"/>
</dbReference>
<dbReference type="PANTHER" id="PTHR23345:SF15">
    <property type="entry name" value="VITELLOGENIN 1-RELATED"/>
    <property type="match status" value="1"/>
</dbReference>
<evidence type="ECO:0000256" key="8">
    <source>
        <dbReference type="ARBA" id="ARBA00023180"/>
    </source>
</evidence>
<dbReference type="InterPro" id="IPR015816">
    <property type="entry name" value="Vitellinogen_b-sht_N"/>
</dbReference>
<dbReference type="SMART" id="SM00638">
    <property type="entry name" value="LPD_N"/>
    <property type="match status" value="1"/>
</dbReference>
<dbReference type="Pfam" id="PF09172">
    <property type="entry name" value="Vit_open_b-sht"/>
    <property type="match status" value="2"/>
</dbReference>
<dbReference type="GO" id="GO:0005319">
    <property type="term" value="F:lipid transporter activity"/>
    <property type="evidence" value="ECO:0007669"/>
    <property type="project" value="InterPro"/>
</dbReference>
<dbReference type="SUPFAM" id="SSF56968">
    <property type="entry name" value="Lipovitellin-phosvitin complex, beta-sheet shell regions"/>
    <property type="match status" value="2"/>
</dbReference>
<accession>T1J9X6</accession>
<dbReference type="HOGENOM" id="CLU_223215_0_0_1"/>
<evidence type="ECO:0000256" key="4">
    <source>
        <dbReference type="ARBA" id="ARBA00022729"/>
    </source>
</evidence>
<dbReference type="Pfam" id="PF01347">
    <property type="entry name" value="Vitellogenin_N"/>
    <property type="match status" value="1"/>
</dbReference>
<keyword evidence="2" id="KW-0813">Transport</keyword>
<keyword evidence="7" id="KW-1015">Disulfide bond</keyword>
<dbReference type="InterPro" id="IPR011030">
    <property type="entry name" value="Lipovitellin_superhlx_dom"/>
</dbReference>
<proteinExistence type="predicted"/>
<dbReference type="GO" id="GO:0045735">
    <property type="term" value="F:nutrient reservoir activity"/>
    <property type="evidence" value="ECO:0007669"/>
    <property type="project" value="UniProtKB-KW"/>
</dbReference>
<dbReference type="SMART" id="SM01169">
    <property type="entry name" value="DUF1943"/>
    <property type="match status" value="1"/>
</dbReference>
<dbReference type="Pfam" id="PF00094">
    <property type="entry name" value="VWD"/>
    <property type="match status" value="1"/>
</dbReference>
<dbReference type="Gene3D" id="2.20.80.10">
    <property type="entry name" value="Lipovitellin-phosvitin complex, chain A, domain 4"/>
    <property type="match status" value="1"/>
</dbReference>
<evidence type="ECO:0008006" key="14">
    <source>
        <dbReference type="Google" id="ProtNLM"/>
    </source>
</evidence>
<feature type="domain" description="VWFD" evidence="11">
    <location>
        <begin position="4863"/>
        <end position="5037"/>
    </location>
</feature>
<keyword evidence="5" id="KW-0758">Storage protein</keyword>
<evidence type="ECO:0000256" key="5">
    <source>
        <dbReference type="ARBA" id="ARBA00022761"/>
    </source>
</evidence>
<protein>
    <recommendedName>
        <fullName evidence="14">Vitellogenin domain-containing protein</fullName>
    </recommendedName>
</protein>
<dbReference type="EnsemblMetazoa" id="SMAR010527-RA">
    <property type="protein sequence ID" value="SMAR010527-PA"/>
    <property type="gene ID" value="SMAR010527"/>
</dbReference>
<comment type="caution">
    <text evidence="9">Lacks conserved residue(s) required for the propagation of feature annotation.</text>
</comment>
<evidence type="ECO:0000256" key="1">
    <source>
        <dbReference type="ARBA" id="ARBA00004613"/>
    </source>
</evidence>
<dbReference type="Gene3D" id="1.25.10.20">
    <property type="entry name" value="Vitellinogen, superhelical"/>
    <property type="match status" value="1"/>
</dbReference>
<evidence type="ECO:0000259" key="11">
    <source>
        <dbReference type="PROSITE" id="PS51233"/>
    </source>
</evidence>
<dbReference type="InterPro" id="IPR015817">
    <property type="entry name" value="Vitellinogen_open_b-sht_sub1"/>
</dbReference>
<keyword evidence="13" id="KW-1185">Reference proteome</keyword>
<keyword evidence="6" id="KW-0445">Lipid transport</keyword>
<evidence type="ECO:0000256" key="9">
    <source>
        <dbReference type="PROSITE-ProRule" id="PRU00557"/>
    </source>
</evidence>
<dbReference type="EMBL" id="JH431979">
    <property type="status" value="NOT_ANNOTATED_CDS"/>
    <property type="molecule type" value="Genomic_DNA"/>
</dbReference>
<keyword evidence="4" id="KW-0732">Signal</keyword>
<evidence type="ECO:0000313" key="13">
    <source>
        <dbReference type="Proteomes" id="UP000014500"/>
    </source>
</evidence>
<comment type="subcellular location">
    <subcellularLocation>
        <location evidence="1">Secreted</location>
    </subcellularLocation>
</comment>
<dbReference type="InterPro" id="IPR001846">
    <property type="entry name" value="VWF_type-D"/>
</dbReference>
<name>T1J9X6_STRMM</name>
<dbReference type="PROSITE" id="PS51211">
    <property type="entry name" value="VITELLOGENIN"/>
    <property type="match status" value="1"/>
</dbReference>
<dbReference type="InterPro" id="IPR050733">
    <property type="entry name" value="Vitellogenin/Apolipophorin"/>
</dbReference>
<dbReference type="STRING" id="126957.T1J9X6"/>
<dbReference type="GO" id="GO:0005576">
    <property type="term" value="C:extracellular region"/>
    <property type="evidence" value="ECO:0007669"/>
    <property type="project" value="UniProtKB-SubCell"/>
</dbReference>
<dbReference type="PROSITE" id="PS51233">
    <property type="entry name" value="VWFD"/>
    <property type="match status" value="1"/>
</dbReference>
<dbReference type="PANTHER" id="PTHR23345">
    <property type="entry name" value="VITELLOGENIN-RELATED"/>
    <property type="match status" value="1"/>
</dbReference>
<reference evidence="13" key="1">
    <citation type="submission" date="2011-05" db="EMBL/GenBank/DDBJ databases">
        <authorList>
            <person name="Richards S.R."/>
            <person name="Qu J."/>
            <person name="Jiang H."/>
            <person name="Jhangiani S.N."/>
            <person name="Agravi P."/>
            <person name="Goodspeed R."/>
            <person name="Gross S."/>
            <person name="Mandapat C."/>
            <person name="Jackson L."/>
            <person name="Mathew T."/>
            <person name="Pu L."/>
            <person name="Thornton R."/>
            <person name="Saada N."/>
            <person name="Wilczek-Boney K.B."/>
            <person name="Lee S."/>
            <person name="Kovar C."/>
            <person name="Wu Y."/>
            <person name="Scherer S.E."/>
            <person name="Worley K.C."/>
            <person name="Muzny D.M."/>
            <person name="Gibbs R."/>
        </authorList>
    </citation>
    <scope>NUCLEOTIDE SEQUENCE</scope>
    <source>
        <strain evidence="13">Brora</strain>
    </source>
</reference>
<dbReference type="InterPro" id="IPR014853">
    <property type="entry name" value="VWF/SSPO/ZAN-like_Cys-rich_dom"/>
</dbReference>
<dbReference type="Pfam" id="PF08742">
    <property type="entry name" value="C8"/>
    <property type="match status" value="1"/>
</dbReference>
<dbReference type="eggNOG" id="KOG4338">
    <property type="taxonomic scope" value="Eukaryota"/>
</dbReference>
<evidence type="ECO:0000256" key="6">
    <source>
        <dbReference type="ARBA" id="ARBA00023055"/>
    </source>
</evidence>
<evidence type="ECO:0000259" key="10">
    <source>
        <dbReference type="PROSITE" id="PS51211"/>
    </source>
</evidence>
<dbReference type="InterPro" id="IPR009454">
    <property type="entry name" value="Lipid_transpt_open_b-sht"/>
</dbReference>
<reference evidence="12" key="2">
    <citation type="submission" date="2015-02" db="UniProtKB">
        <authorList>
            <consortium name="EnsemblMetazoa"/>
        </authorList>
    </citation>
    <scope>IDENTIFICATION</scope>
</reference>